<evidence type="ECO:0000256" key="3">
    <source>
        <dbReference type="ARBA" id="ARBA00022980"/>
    </source>
</evidence>
<keyword evidence="3 6" id="KW-0689">Ribosomal protein</keyword>
<evidence type="ECO:0000256" key="4">
    <source>
        <dbReference type="ARBA" id="ARBA00023274"/>
    </source>
</evidence>
<proteinExistence type="inferred from homology"/>
<dbReference type="GO" id="GO:0009507">
    <property type="term" value="C:chloroplast"/>
    <property type="evidence" value="ECO:0007669"/>
    <property type="project" value="UniProtKB-SubCell"/>
</dbReference>
<keyword evidence="7" id="KW-0150">Chloroplast</keyword>
<comment type="subcellular location">
    <subcellularLocation>
        <location evidence="1 6">Plastid</location>
        <location evidence="1 6">Chloroplast</location>
    </subcellularLocation>
</comment>
<keyword evidence="7" id="KW-0934">Plastid</keyword>
<evidence type="ECO:0000256" key="2">
    <source>
        <dbReference type="ARBA" id="ARBA00008560"/>
    </source>
</evidence>
<dbReference type="Pfam" id="PF01783">
    <property type="entry name" value="Ribosomal_L32p"/>
    <property type="match status" value="1"/>
</dbReference>
<dbReference type="GO" id="GO:0003735">
    <property type="term" value="F:structural constituent of ribosome"/>
    <property type="evidence" value="ECO:0007669"/>
    <property type="project" value="InterPro"/>
</dbReference>
<accession>A0AAT9USY6</accession>
<evidence type="ECO:0000256" key="1">
    <source>
        <dbReference type="ARBA" id="ARBA00004229"/>
    </source>
</evidence>
<name>A0AAT9USY6_9MARC</name>
<organism evidence="7">
    <name type="scientific">Pallavicinia longispina</name>
    <dbReference type="NCBI Taxonomy" id="280536"/>
    <lineage>
        <taxon>Eukaryota</taxon>
        <taxon>Viridiplantae</taxon>
        <taxon>Streptophyta</taxon>
        <taxon>Embryophyta</taxon>
        <taxon>Marchantiophyta</taxon>
        <taxon>Jungermanniopsida</taxon>
        <taxon>Pelliidae</taxon>
        <taxon>Pallaviciniales</taxon>
        <taxon>Pallaviciniineae</taxon>
        <taxon>Pallaviciniaceae</taxon>
        <taxon>Pallavicinia</taxon>
    </lineage>
</organism>
<dbReference type="GO" id="GO:0015934">
    <property type="term" value="C:large ribosomal subunit"/>
    <property type="evidence" value="ECO:0007669"/>
    <property type="project" value="InterPro"/>
</dbReference>
<protein>
    <recommendedName>
        <fullName evidence="5 6">Large ribosomal subunit protein bL32c</fullName>
    </recommendedName>
</protein>
<reference evidence="7" key="2">
    <citation type="submission" date="2024-06" db="EMBL/GenBank/DDBJ databases">
        <title>The complete chloroplast genome analyse of Pallavicinia longispina.</title>
        <authorList>
            <person name="Ming S.Z."/>
            <person name="Ying F.M."/>
            <person name="Ying Y."/>
        </authorList>
    </citation>
    <scope>NUCLEOTIDE SEQUENCE</scope>
</reference>
<geneLocation type="chloroplast" evidence="7"/>
<dbReference type="HAMAP" id="MF_00340">
    <property type="entry name" value="Ribosomal_bL32"/>
    <property type="match status" value="1"/>
</dbReference>
<dbReference type="EMBL" id="ON494491">
    <property type="protein sequence ID" value="WIL06276.1"/>
    <property type="molecule type" value="Genomic_DNA"/>
</dbReference>
<sequence>MAVPKKHTSKSKTKIRKSVWKEKANKVAFRALSLAKSILTNHSKSFYYTMNSTDPLKSIPINRDSI</sequence>
<reference evidence="7" key="1">
    <citation type="submission" date="2022-05" db="EMBL/GenBank/DDBJ databases">
        <authorList>
            <person name="Xin L.B."/>
        </authorList>
    </citation>
    <scope>NUCLEOTIDE SEQUENCE</scope>
</reference>
<dbReference type="PANTHER" id="PTHR36083:SF1">
    <property type="entry name" value="LARGE RIBOSOMAL SUBUNIT PROTEIN BL32C"/>
    <property type="match status" value="1"/>
</dbReference>
<evidence type="ECO:0000256" key="5">
    <source>
        <dbReference type="ARBA" id="ARBA00035280"/>
    </source>
</evidence>
<keyword evidence="4 6" id="KW-0687">Ribonucleoprotein</keyword>
<dbReference type="InterPro" id="IPR002677">
    <property type="entry name" value="Ribosomal_bL32"/>
</dbReference>
<dbReference type="AlphaFoldDB" id="A0AAT9USY6"/>
<dbReference type="GO" id="GO:0006412">
    <property type="term" value="P:translation"/>
    <property type="evidence" value="ECO:0007669"/>
    <property type="project" value="UniProtKB-UniRule"/>
</dbReference>
<dbReference type="PANTHER" id="PTHR36083">
    <property type="entry name" value="50S RIBOSOMAL PROTEIN L32, CHLOROPLASTIC"/>
    <property type="match status" value="1"/>
</dbReference>
<evidence type="ECO:0000256" key="6">
    <source>
        <dbReference type="HAMAP-Rule" id="MF_00340"/>
    </source>
</evidence>
<evidence type="ECO:0000313" key="7">
    <source>
        <dbReference type="EMBL" id="WIL06276.1"/>
    </source>
</evidence>
<dbReference type="InterPro" id="IPR044958">
    <property type="entry name" value="Ribosomal_bL32_plant/cyanobact"/>
</dbReference>
<gene>
    <name evidence="6 7" type="primary">rpl32</name>
</gene>
<comment type="similarity">
    <text evidence="2 6">Belongs to the bacterial ribosomal protein bL32 family.</text>
</comment>